<dbReference type="GeneID" id="85441852"/>
<feature type="region of interest" description="Disordered" evidence="1">
    <location>
        <begin position="1"/>
        <end position="26"/>
    </location>
</feature>
<evidence type="ECO:0000313" key="2">
    <source>
        <dbReference type="EMBL" id="KAK1593846.1"/>
    </source>
</evidence>
<evidence type="ECO:0000313" key="3">
    <source>
        <dbReference type="Proteomes" id="UP001230504"/>
    </source>
</evidence>
<gene>
    <name evidence="2" type="ORF">LY79DRAFT_551074</name>
</gene>
<dbReference type="Proteomes" id="UP001230504">
    <property type="component" value="Unassembled WGS sequence"/>
</dbReference>
<dbReference type="EMBL" id="JAHLJV010000023">
    <property type="protein sequence ID" value="KAK1593846.1"/>
    <property type="molecule type" value="Genomic_DNA"/>
</dbReference>
<organism evidence="2 3">
    <name type="scientific">Colletotrichum navitas</name>
    <dbReference type="NCBI Taxonomy" id="681940"/>
    <lineage>
        <taxon>Eukaryota</taxon>
        <taxon>Fungi</taxon>
        <taxon>Dikarya</taxon>
        <taxon>Ascomycota</taxon>
        <taxon>Pezizomycotina</taxon>
        <taxon>Sordariomycetes</taxon>
        <taxon>Hypocreomycetidae</taxon>
        <taxon>Glomerellales</taxon>
        <taxon>Glomerellaceae</taxon>
        <taxon>Colletotrichum</taxon>
        <taxon>Colletotrichum graminicola species complex</taxon>
    </lineage>
</organism>
<reference evidence="2" key="1">
    <citation type="submission" date="2021-06" db="EMBL/GenBank/DDBJ databases">
        <title>Comparative genomics, transcriptomics and evolutionary studies reveal genomic signatures of adaptation to plant cell wall in hemibiotrophic fungi.</title>
        <authorList>
            <consortium name="DOE Joint Genome Institute"/>
            <person name="Baroncelli R."/>
            <person name="Diaz J.F."/>
            <person name="Benocci T."/>
            <person name="Peng M."/>
            <person name="Battaglia E."/>
            <person name="Haridas S."/>
            <person name="Andreopoulos W."/>
            <person name="Labutti K."/>
            <person name="Pangilinan J."/>
            <person name="Floch G.L."/>
            <person name="Makela M.R."/>
            <person name="Henrissat B."/>
            <person name="Grigoriev I.V."/>
            <person name="Crouch J.A."/>
            <person name="De Vries R.P."/>
            <person name="Sukno S.A."/>
            <person name="Thon M.R."/>
        </authorList>
    </citation>
    <scope>NUCLEOTIDE SEQUENCE</scope>
    <source>
        <strain evidence="2">CBS 125086</strain>
    </source>
</reference>
<evidence type="ECO:0000256" key="1">
    <source>
        <dbReference type="SAM" id="MobiDB-lite"/>
    </source>
</evidence>
<feature type="region of interest" description="Disordered" evidence="1">
    <location>
        <begin position="125"/>
        <end position="156"/>
    </location>
</feature>
<name>A0AAD8Q1Y3_9PEZI</name>
<proteinExistence type="predicted"/>
<accession>A0AAD8Q1Y3</accession>
<dbReference type="AlphaFoldDB" id="A0AAD8Q1Y3"/>
<keyword evidence="3" id="KW-1185">Reference proteome</keyword>
<protein>
    <submittedName>
        <fullName evidence="2">Uncharacterized protein</fullName>
    </submittedName>
</protein>
<sequence length="156" mass="16558">MTLPATGATDDAARVPPRLSTSRLGKDRVPQGAIGRYLLSLLLLSTPGNVRTGPRGTLQPGLETWSGRVTVTASNRSSSDPPLPQKRCTTPRVHAPSLFALKMLDDDKGIVIPIVVCPRQTGPVVDPARRGPTPAPCLNHRPDGCRPGTNNCTPSR</sequence>
<dbReference type="RefSeq" id="XP_060415112.1">
    <property type="nucleotide sequence ID" value="XM_060557612.1"/>
</dbReference>
<comment type="caution">
    <text evidence="2">The sequence shown here is derived from an EMBL/GenBank/DDBJ whole genome shotgun (WGS) entry which is preliminary data.</text>
</comment>